<gene>
    <name evidence="2" type="ORF">J2W50_000543</name>
</gene>
<feature type="transmembrane region" description="Helical" evidence="1">
    <location>
        <begin position="6"/>
        <end position="28"/>
    </location>
</feature>
<keyword evidence="1" id="KW-0812">Transmembrane</keyword>
<name>A0ABU1P8Y9_9BURK</name>
<dbReference type="EMBL" id="JAVDSJ010000001">
    <property type="protein sequence ID" value="MDR6582368.1"/>
    <property type="molecule type" value="Genomic_DNA"/>
</dbReference>
<reference evidence="2 3" key="1">
    <citation type="submission" date="2023-07" db="EMBL/GenBank/DDBJ databases">
        <title>Sorghum-associated microbial communities from plants grown in Nebraska, USA.</title>
        <authorList>
            <person name="Schachtman D."/>
        </authorList>
    </citation>
    <scope>NUCLEOTIDE SEQUENCE [LARGE SCALE GENOMIC DNA]</scope>
    <source>
        <strain evidence="2 3">596</strain>
    </source>
</reference>
<feature type="transmembrane region" description="Helical" evidence="1">
    <location>
        <begin position="106"/>
        <end position="126"/>
    </location>
</feature>
<dbReference type="Pfam" id="PF10067">
    <property type="entry name" value="DUF2306"/>
    <property type="match status" value="1"/>
</dbReference>
<keyword evidence="3" id="KW-1185">Reference proteome</keyword>
<proteinExistence type="predicted"/>
<dbReference type="InterPro" id="IPR018750">
    <property type="entry name" value="DUF2306_membrane"/>
</dbReference>
<evidence type="ECO:0000256" key="1">
    <source>
        <dbReference type="SAM" id="Phobius"/>
    </source>
</evidence>
<accession>A0ABU1P8Y9</accession>
<organism evidence="2 3">
    <name type="scientific">Herbaspirillum frisingense</name>
    <dbReference type="NCBI Taxonomy" id="92645"/>
    <lineage>
        <taxon>Bacteria</taxon>
        <taxon>Pseudomonadati</taxon>
        <taxon>Pseudomonadota</taxon>
        <taxon>Betaproteobacteria</taxon>
        <taxon>Burkholderiales</taxon>
        <taxon>Oxalobacteraceae</taxon>
        <taxon>Herbaspirillum</taxon>
    </lineage>
</organism>
<comment type="caution">
    <text evidence="2">The sequence shown here is derived from an EMBL/GenBank/DDBJ whole genome shotgun (WGS) entry which is preliminary data.</text>
</comment>
<protein>
    <submittedName>
        <fullName evidence="2">Membrane protein</fullName>
    </submittedName>
</protein>
<feature type="transmembrane region" description="Helical" evidence="1">
    <location>
        <begin position="40"/>
        <end position="61"/>
    </location>
</feature>
<keyword evidence="1" id="KW-1133">Transmembrane helix</keyword>
<dbReference type="RefSeq" id="WP_102662525.1">
    <property type="nucleotide sequence ID" value="NZ_JAVDSJ010000001.1"/>
</dbReference>
<evidence type="ECO:0000313" key="2">
    <source>
        <dbReference type="EMBL" id="MDR6582368.1"/>
    </source>
</evidence>
<keyword evidence="1" id="KW-0472">Membrane</keyword>
<evidence type="ECO:0000313" key="3">
    <source>
        <dbReference type="Proteomes" id="UP001260715"/>
    </source>
</evidence>
<sequence>MSPTPIVTLHLSAALCAAAIGPLALWTRLGRTVRPRWHRVLGYGWLGCMVSTALSALFIRSHDLPNVGGFSLLHLLVPLTGVGLYRAITAARRGDIVQHRRTMQGIYVGACLVAGLFTLLPSRYLGRLVWGQWLGWL</sequence>
<dbReference type="Proteomes" id="UP001260715">
    <property type="component" value="Unassembled WGS sequence"/>
</dbReference>
<feature type="transmembrane region" description="Helical" evidence="1">
    <location>
        <begin position="67"/>
        <end position="85"/>
    </location>
</feature>